<dbReference type="EMBL" id="GBXM01062071">
    <property type="protein sequence ID" value="JAH46506.1"/>
    <property type="molecule type" value="Transcribed_RNA"/>
</dbReference>
<protein>
    <submittedName>
        <fullName evidence="1">Uncharacterized protein</fullName>
    </submittedName>
</protein>
<accession>A0A0E9SYW5</accession>
<proteinExistence type="predicted"/>
<evidence type="ECO:0000313" key="1">
    <source>
        <dbReference type="EMBL" id="JAH46506.1"/>
    </source>
</evidence>
<reference evidence="1" key="1">
    <citation type="submission" date="2014-11" db="EMBL/GenBank/DDBJ databases">
        <authorList>
            <person name="Amaro Gonzalez C."/>
        </authorList>
    </citation>
    <scope>NUCLEOTIDE SEQUENCE</scope>
</reference>
<organism evidence="1">
    <name type="scientific">Anguilla anguilla</name>
    <name type="common">European freshwater eel</name>
    <name type="synonym">Muraena anguilla</name>
    <dbReference type="NCBI Taxonomy" id="7936"/>
    <lineage>
        <taxon>Eukaryota</taxon>
        <taxon>Metazoa</taxon>
        <taxon>Chordata</taxon>
        <taxon>Craniata</taxon>
        <taxon>Vertebrata</taxon>
        <taxon>Euteleostomi</taxon>
        <taxon>Actinopterygii</taxon>
        <taxon>Neopterygii</taxon>
        <taxon>Teleostei</taxon>
        <taxon>Anguilliformes</taxon>
        <taxon>Anguillidae</taxon>
        <taxon>Anguilla</taxon>
    </lineage>
</organism>
<reference evidence="1" key="2">
    <citation type="journal article" date="2015" name="Fish Shellfish Immunol.">
        <title>Early steps in the European eel (Anguilla anguilla)-Vibrio vulnificus interaction in the gills: Role of the RtxA13 toxin.</title>
        <authorList>
            <person name="Callol A."/>
            <person name="Pajuelo D."/>
            <person name="Ebbesson L."/>
            <person name="Teles M."/>
            <person name="MacKenzie S."/>
            <person name="Amaro C."/>
        </authorList>
    </citation>
    <scope>NUCLEOTIDE SEQUENCE</scope>
</reference>
<sequence length="45" mass="5558">MCFDMHKRANQFRLLSTFVFYFDLQVKRMTLFLQSQLDVLSFNDY</sequence>
<name>A0A0E9SYW5_ANGAN</name>
<dbReference type="AlphaFoldDB" id="A0A0E9SYW5"/>